<proteinExistence type="predicted"/>
<evidence type="ECO:0000313" key="2">
    <source>
        <dbReference type="EMBL" id="EON92680.1"/>
    </source>
</evidence>
<protein>
    <recommendedName>
        <fullName evidence="4">DUF4892 domain-containing protein</fullName>
    </recommendedName>
</protein>
<gene>
    <name evidence="2" type="ORF">MARLIPOL_08004</name>
</gene>
<sequence>MMFKGLLNGFIVGFLVLAGSHPVVAQTTNGDLAAFPAAYPQSSLEDEEPVVSSGHLVLFSPVREINNQIRSEKMARIPVTGVGRLYQVNRDASRGEARAHYQRILQARGAQVLFECSGRDCGRSNVWANQIFDQSTLYGRDSDQDYLVAAAVGESGKTWLTLIYTVTRGTQREYVWVEHLETSEGGAIPGLDSASARIRGPIIVPWQGGVTHSFDWSASDRRILNSWADEDGASVVLTGYASLGENEPLEDAMARARNAMESLSQVLDKSGVSRNRQTLITVGPAIIIPSPERQGDRVEIVVIRGGPGE</sequence>
<keyword evidence="3" id="KW-1185">Reference proteome</keyword>
<dbReference type="AlphaFoldDB" id="R8B271"/>
<dbReference type="Proteomes" id="UP000016540">
    <property type="component" value="Unassembled WGS sequence"/>
</dbReference>
<dbReference type="STRING" id="1318628.MARLIPOL_08004"/>
<evidence type="ECO:0008006" key="4">
    <source>
        <dbReference type="Google" id="ProtNLM"/>
    </source>
</evidence>
<organism evidence="2 3">
    <name type="scientific">Marinobacter lipolyticus SM19</name>
    <dbReference type="NCBI Taxonomy" id="1318628"/>
    <lineage>
        <taxon>Bacteria</taxon>
        <taxon>Pseudomonadati</taxon>
        <taxon>Pseudomonadota</taxon>
        <taxon>Gammaproteobacteria</taxon>
        <taxon>Pseudomonadales</taxon>
        <taxon>Marinobacteraceae</taxon>
        <taxon>Marinobacter</taxon>
    </lineage>
</organism>
<evidence type="ECO:0000313" key="3">
    <source>
        <dbReference type="Proteomes" id="UP000016540"/>
    </source>
</evidence>
<dbReference type="InterPro" id="IPR032608">
    <property type="entry name" value="DUF4892"/>
</dbReference>
<feature type="signal peptide" evidence="1">
    <location>
        <begin position="1"/>
        <end position="25"/>
    </location>
</feature>
<reference evidence="2 3" key="1">
    <citation type="journal article" date="2013" name="Genome Announc.">
        <title>Draft Genome Sequence of the Moderately Halophilic Bacterium Marinobacter lipolyticus Strain SM19.</title>
        <authorList>
            <person name="Papke R.T."/>
            <person name="de la Haba R.R."/>
            <person name="Infante-Dominguez C."/>
            <person name="Perez D."/>
            <person name="Sanchez-Porro C."/>
            <person name="Lapierre P."/>
            <person name="Ventosa A."/>
        </authorList>
    </citation>
    <scope>NUCLEOTIDE SEQUENCE [LARGE SCALE GENOMIC DNA]</scope>
    <source>
        <strain evidence="2 3">SM19</strain>
    </source>
</reference>
<keyword evidence="1" id="KW-0732">Signal</keyword>
<dbReference type="eggNOG" id="COG2885">
    <property type="taxonomic scope" value="Bacteria"/>
</dbReference>
<dbReference type="PATRIC" id="fig|1318628.3.peg.1605"/>
<name>R8B271_9GAMM</name>
<dbReference type="HOGENOM" id="CLU_926897_0_0_6"/>
<dbReference type="EMBL" id="ASAD01000010">
    <property type="protein sequence ID" value="EON92680.1"/>
    <property type="molecule type" value="Genomic_DNA"/>
</dbReference>
<feature type="chain" id="PRO_5004462471" description="DUF4892 domain-containing protein" evidence="1">
    <location>
        <begin position="26"/>
        <end position="309"/>
    </location>
</feature>
<comment type="caution">
    <text evidence="2">The sequence shown here is derived from an EMBL/GenBank/DDBJ whole genome shotgun (WGS) entry which is preliminary data.</text>
</comment>
<evidence type="ECO:0000256" key="1">
    <source>
        <dbReference type="SAM" id="SignalP"/>
    </source>
</evidence>
<accession>R8B271</accession>
<dbReference type="Pfam" id="PF16234">
    <property type="entry name" value="DUF4892"/>
    <property type="match status" value="1"/>
</dbReference>